<dbReference type="GO" id="GO:0006885">
    <property type="term" value="P:regulation of pH"/>
    <property type="evidence" value="ECO:0007669"/>
    <property type="project" value="TreeGrafter"/>
</dbReference>
<feature type="transmembrane region" description="Helical" evidence="10">
    <location>
        <begin position="414"/>
        <end position="436"/>
    </location>
</feature>
<feature type="transmembrane region" description="Helical" evidence="10">
    <location>
        <begin position="170"/>
        <end position="191"/>
    </location>
</feature>
<keyword evidence="2" id="KW-0813">Transport</keyword>
<evidence type="ECO:0000256" key="1">
    <source>
        <dbReference type="ARBA" id="ARBA00004141"/>
    </source>
</evidence>
<evidence type="ECO:0000256" key="3">
    <source>
        <dbReference type="ARBA" id="ARBA00022538"/>
    </source>
</evidence>
<feature type="domain" description="Cation/H(+) antiporter C-terminal" evidence="13">
    <location>
        <begin position="630"/>
        <end position="775"/>
    </location>
</feature>
<keyword evidence="7" id="KW-0406">Ion transport</keyword>
<evidence type="ECO:0000256" key="9">
    <source>
        <dbReference type="ARBA" id="ARBA00038341"/>
    </source>
</evidence>
<evidence type="ECO:0000256" key="4">
    <source>
        <dbReference type="ARBA" id="ARBA00022692"/>
    </source>
</evidence>
<evidence type="ECO:0000259" key="11">
    <source>
        <dbReference type="Pfam" id="PF00999"/>
    </source>
</evidence>
<evidence type="ECO:0000259" key="12">
    <source>
        <dbReference type="Pfam" id="PF23256"/>
    </source>
</evidence>
<feature type="transmembrane region" description="Helical" evidence="10">
    <location>
        <begin position="383"/>
        <end position="402"/>
    </location>
</feature>
<organism evidence="14 15">
    <name type="scientific">Cucurbita moschata</name>
    <name type="common">Winter crookneck squash</name>
    <name type="synonym">Cucurbita pepo var. moschata</name>
    <dbReference type="NCBI Taxonomy" id="3662"/>
    <lineage>
        <taxon>Eukaryota</taxon>
        <taxon>Viridiplantae</taxon>
        <taxon>Streptophyta</taxon>
        <taxon>Embryophyta</taxon>
        <taxon>Tracheophyta</taxon>
        <taxon>Spermatophyta</taxon>
        <taxon>Magnoliopsida</taxon>
        <taxon>eudicotyledons</taxon>
        <taxon>Gunneridae</taxon>
        <taxon>Pentapetalae</taxon>
        <taxon>rosids</taxon>
        <taxon>fabids</taxon>
        <taxon>Cucurbitales</taxon>
        <taxon>Cucurbitaceae</taxon>
        <taxon>Cucurbiteae</taxon>
        <taxon>Cucurbita</taxon>
    </lineage>
</organism>
<feature type="transmembrane region" description="Helical" evidence="10">
    <location>
        <begin position="272"/>
        <end position="302"/>
    </location>
</feature>
<evidence type="ECO:0000313" key="15">
    <source>
        <dbReference type="RefSeq" id="XP_022928208.1"/>
    </source>
</evidence>
<evidence type="ECO:0000256" key="7">
    <source>
        <dbReference type="ARBA" id="ARBA00023065"/>
    </source>
</evidence>
<dbReference type="GO" id="GO:0006813">
    <property type="term" value="P:potassium ion transport"/>
    <property type="evidence" value="ECO:0007669"/>
    <property type="project" value="UniProtKB-KW"/>
</dbReference>
<dbReference type="GO" id="GO:0016020">
    <property type="term" value="C:membrane"/>
    <property type="evidence" value="ECO:0007669"/>
    <property type="project" value="UniProtKB-SubCell"/>
</dbReference>
<dbReference type="Gene3D" id="1.20.1530.20">
    <property type="match status" value="1"/>
</dbReference>
<keyword evidence="3" id="KW-0633">Potassium transport</keyword>
<keyword evidence="5" id="KW-0630">Potassium</keyword>
<dbReference type="InterPro" id="IPR050794">
    <property type="entry name" value="CPA2_transporter"/>
</dbReference>
<evidence type="ECO:0000256" key="6">
    <source>
        <dbReference type="ARBA" id="ARBA00022989"/>
    </source>
</evidence>
<keyword evidence="14" id="KW-1185">Reference proteome</keyword>
<feature type="transmembrane region" description="Helical" evidence="10">
    <location>
        <begin position="347"/>
        <end position="371"/>
    </location>
</feature>
<evidence type="ECO:0000256" key="10">
    <source>
        <dbReference type="SAM" id="Phobius"/>
    </source>
</evidence>
<evidence type="ECO:0000256" key="5">
    <source>
        <dbReference type="ARBA" id="ARBA00022958"/>
    </source>
</evidence>
<proteinExistence type="inferred from homology"/>
<dbReference type="GO" id="GO:0015297">
    <property type="term" value="F:antiporter activity"/>
    <property type="evidence" value="ECO:0007669"/>
    <property type="project" value="InterPro"/>
</dbReference>
<evidence type="ECO:0000256" key="2">
    <source>
        <dbReference type="ARBA" id="ARBA00022448"/>
    </source>
</evidence>
<dbReference type="GO" id="GO:0012505">
    <property type="term" value="C:endomembrane system"/>
    <property type="evidence" value="ECO:0007669"/>
    <property type="project" value="TreeGrafter"/>
</dbReference>
<dbReference type="RefSeq" id="XP_022928208.1">
    <property type="nucleotide sequence ID" value="XM_023072440.1"/>
</dbReference>
<dbReference type="Pfam" id="PF23259">
    <property type="entry name" value="CHX17_C"/>
    <property type="match status" value="1"/>
</dbReference>
<dbReference type="InterPro" id="IPR006153">
    <property type="entry name" value="Cation/H_exchanger_TM"/>
</dbReference>
<dbReference type="GO" id="GO:1902600">
    <property type="term" value="P:proton transmembrane transport"/>
    <property type="evidence" value="ECO:0007669"/>
    <property type="project" value="InterPro"/>
</dbReference>
<keyword evidence="4 10" id="KW-0812">Transmembrane</keyword>
<keyword evidence="8 10" id="KW-0472">Membrane</keyword>
<comment type="similarity">
    <text evidence="9">Belongs to the monovalent cation:proton antiporter 2 (CPA2) transporter (TC 2.A.37) family. CHX (TC 2.A.37.4) subfamily.</text>
</comment>
<name>A0A6J1EN94_CUCMO</name>
<protein>
    <submittedName>
        <fullName evidence="15">Cation/H(+) antiporter 15-like</fullName>
    </submittedName>
</protein>
<dbReference type="InterPro" id="IPR057290">
    <property type="entry name" value="CHX17_C"/>
</dbReference>
<feature type="domain" description="Cation/H(+) antiporter central" evidence="12">
    <location>
        <begin position="486"/>
        <end position="617"/>
    </location>
</feature>
<feature type="transmembrane region" description="Helical" evidence="10">
    <location>
        <begin position="41"/>
        <end position="64"/>
    </location>
</feature>
<feature type="domain" description="Cation/H+ exchanger transmembrane" evidence="11">
    <location>
        <begin position="57"/>
        <end position="433"/>
    </location>
</feature>
<feature type="transmembrane region" description="Helical" evidence="10">
    <location>
        <begin position="322"/>
        <end position="340"/>
    </location>
</feature>
<sequence length="788" mass="87765">MGSIVMEPGDNSIFNNFSSICVHVDRIHSNSVFIGENPLEFSVPLLLLQLGICSGTIIFLFQLLKRLAQPLIVSQILSGLVLGYFGAGFLEKFRETIFPIRGLIFLDAISALGQVFYFFLIGVQTDMSIIKNIDKRAFGIGVCSVILPTILSNLYTVTLVNTVDLDTIKTLFVVGNAECFIHFAMVASLLNELHLINSKFGKIALASSMSSNCFGLFFQKIGMLLANERKVRLHALSTVYGFIVLAVIILSFQPVILWMTKNSPVGQPLKESFVITLFLGVLVVAFCSQASGMHIYFGPILLGITIPPGPPIGSAMVEKLDIIASWVLMPIFFAKIGLIFSIHTIKLLNFLCISFIIIVAAFGKFLGALMMSIYYKLPTRDGVALGLILNSQGALEIGIFKLMKKDKVLDEETFVVMCICVMLVAAVITPILRYLFDPSRRFVTEKKRTVMHLRPEFDLSVLVCIHDQDDVPSAINILEALKPTHRSHLIVYMLHLVVLLGRANPQLIHHRITKLRTSSRSYVSESIVNAFNYFGQSNSDVVTIHPFTAVSPSTTMYEDVCSLALDKRTSLILIPFHKRFHSNGMMSLSKYKMKMLNQHILDKAPCSVALIVERGIVKISRSISTNLYSFQIAIVFIGGPDDREAIFIGTRMIGHPYINVTLIRLLEDTNSPSDGGKEMKLNNEAVSKYHRLMENNHRVRYLEEVAKDCTGTVAILRTLDNNFDLILVGRRHSPRSPLVQGLLLWNEQTELGSIGEVLASSDFIGNATIFVVQQHRKVVNEDPETSKR</sequence>
<dbReference type="PANTHER" id="PTHR32468">
    <property type="entry name" value="CATION/H + ANTIPORTER"/>
    <property type="match status" value="1"/>
</dbReference>
<feature type="transmembrane region" description="Helical" evidence="10">
    <location>
        <begin position="71"/>
        <end position="90"/>
    </location>
</feature>
<feature type="transmembrane region" description="Helical" evidence="10">
    <location>
        <begin position="102"/>
        <end position="125"/>
    </location>
</feature>
<dbReference type="KEGG" id="cmos:111435106"/>
<dbReference type="InterPro" id="IPR038770">
    <property type="entry name" value="Na+/solute_symporter_sf"/>
</dbReference>
<keyword evidence="6 10" id="KW-1133">Transmembrane helix</keyword>
<accession>A0A6J1EN94</accession>
<evidence type="ECO:0000313" key="14">
    <source>
        <dbReference type="Proteomes" id="UP000504609"/>
    </source>
</evidence>
<reference evidence="15" key="1">
    <citation type="submission" date="2025-08" db="UniProtKB">
        <authorList>
            <consortium name="RefSeq"/>
        </authorList>
    </citation>
    <scope>IDENTIFICATION</scope>
    <source>
        <tissue evidence="15">Young leaves</tissue>
    </source>
</reference>
<dbReference type="GeneID" id="111435106"/>
<dbReference type="Pfam" id="PF00999">
    <property type="entry name" value="Na_H_Exchanger"/>
    <property type="match status" value="1"/>
</dbReference>
<dbReference type="AlphaFoldDB" id="A0A6J1EN94"/>
<feature type="transmembrane region" description="Helical" evidence="10">
    <location>
        <begin position="137"/>
        <end position="158"/>
    </location>
</feature>
<evidence type="ECO:0000259" key="13">
    <source>
        <dbReference type="Pfam" id="PF23259"/>
    </source>
</evidence>
<comment type="subcellular location">
    <subcellularLocation>
        <location evidence="1">Membrane</location>
        <topology evidence="1">Multi-pass membrane protein</topology>
    </subcellularLocation>
</comment>
<dbReference type="InterPro" id="IPR057291">
    <property type="entry name" value="CHX17_2nd"/>
</dbReference>
<dbReference type="PANTHER" id="PTHR32468:SF114">
    <property type="entry name" value="CATION_H+ EXCHANGER DOMAIN-CONTAINING PROTEIN"/>
    <property type="match status" value="1"/>
</dbReference>
<dbReference type="Pfam" id="PF23256">
    <property type="entry name" value="CHX17_2nd"/>
    <property type="match status" value="1"/>
</dbReference>
<gene>
    <name evidence="15" type="primary">LOC111435106</name>
</gene>
<dbReference type="Proteomes" id="UP000504609">
    <property type="component" value="Unplaced"/>
</dbReference>
<evidence type="ECO:0000256" key="8">
    <source>
        <dbReference type="ARBA" id="ARBA00023136"/>
    </source>
</evidence>
<feature type="transmembrane region" description="Helical" evidence="10">
    <location>
        <begin position="238"/>
        <end position="260"/>
    </location>
</feature>